<sequence length="202" mass="23752">MAKSRRIKETILEEAFKLFLSKPYDKVTYTELENATGFSRGAILHHYRKKIMLFEEVIEKYLLRDNSVFDLYNAQTWISVRSFIHITCDWLEDRKRQYKQMGAESYCKALVNLTLQGTFFCPEAIKKAFEFSARENGIWTDILRHGIESGELHKDTDIAFIARYIQYLCYGSIFMGSFRPEGGDVVFLRKQLLYIYDTIKSS</sequence>
<evidence type="ECO:0000256" key="3">
    <source>
        <dbReference type="ARBA" id="ARBA00023163"/>
    </source>
</evidence>
<protein>
    <submittedName>
        <fullName evidence="6">Putative Transcriptional regulator, tetR family</fullName>
    </submittedName>
</protein>
<dbReference type="Gene3D" id="1.10.357.10">
    <property type="entry name" value="Tetracycline Repressor, domain 2"/>
    <property type="match status" value="2"/>
</dbReference>
<evidence type="ECO:0000256" key="2">
    <source>
        <dbReference type="ARBA" id="ARBA00023125"/>
    </source>
</evidence>
<keyword evidence="3" id="KW-0804">Transcription</keyword>
<dbReference type="PROSITE" id="PS50977">
    <property type="entry name" value="HTH_TETR_2"/>
    <property type="match status" value="1"/>
</dbReference>
<evidence type="ECO:0000256" key="4">
    <source>
        <dbReference type="PROSITE-ProRule" id="PRU00335"/>
    </source>
</evidence>
<dbReference type="InterPro" id="IPR036271">
    <property type="entry name" value="Tet_transcr_reg_TetR-rel_C_sf"/>
</dbReference>
<dbReference type="PANTHER" id="PTHR47506:SF6">
    <property type="entry name" value="HTH-TYPE TRANSCRIPTIONAL REPRESSOR NEMR"/>
    <property type="match status" value="1"/>
</dbReference>
<evidence type="ECO:0000256" key="1">
    <source>
        <dbReference type="ARBA" id="ARBA00023015"/>
    </source>
</evidence>
<dbReference type="SUPFAM" id="SSF48498">
    <property type="entry name" value="Tetracyclin repressor-like, C-terminal domain"/>
    <property type="match status" value="1"/>
</dbReference>
<accession>A0A212K4T7</accession>
<feature type="domain" description="HTH tetR-type" evidence="5">
    <location>
        <begin position="5"/>
        <end position="65"/>
    </location>
</feature>
<dbReference type="EMBL" id="FLUL01000001">
    <property type="protein sequence ID" value="SBW06721.1"/>
    <property type="molecule type" value="Genomic_DNA"/>
</dbReference>
<dbReference type="InterPro" id="IPR009057">
    <property type="entry name" value="Homeodomain-like_sf"/>
</dbReference>
<name>A0A212K4T7_9BACT</name>
<keyword evidence="1" id="KW-0805">Transcription regulation</keyword>
<dbReference type="SUPFAM" id="SSF46689">
    <property type="entry name" value="Homeodomain-like"/>
    <property type="match status" value="1"/>
</dbReference>
<dbReference type="RefSeq" id="WP_296951322.1">
    <property type="nucleotide sequence ID" value="NZ_LT599021.1"/>
</dbReference>
<dbReference type="AlphaFoldDB" id="A0A212K4T7"/>
<feature type="DNA-binding region" description="H-T-H motif" evidence="4">
    <location>
        <begin position="28"/>
        <end position="47"/>
    </location>
</feature>
<gene>
    <name evidence="6" type="ORF">KL86DYS2_13024</name>
</gene>
<organism evidence="6">
    <name type="scientific">uncultured Dysgonomonas sp</name>
    <dbReference type="NCBI Taxonomy" id="206096"/>
    <lineage>
        <taxon>Bacteria</taxon>
        <taxon>Pseudomonadati</taxon>
        <taxon>Bacteroidota</taxon>
        <taxon>Bacteroidia</taxon>
        <taxon>Bacteroidales</taxon>
        <taxon>Dysgonomonadaceae</taxon>
        <taxon>Dysgonomonas</taxon>
        <taxon>environmental samples</taxon>
    </lineage>
</organism>
<dbReference type="InterPro" id="IPR001647">
    <property type="entry name" value="HTH_TetR"/>
</dbReference>
<dbReference type="Pfam" id="PF00440">
    <property type="entry name" value="TetR_N"/>
    <property type="match status" value="1"/>
</dbReference>
<keyword evidence="2 4" id="KW-0238">DNA-binding</keyword>
<dbReference type="PANTHER" id="PTHR47506">
    <property type="entry name" value="TRANSCRIPTIONAL REGULATORY PROTEIN"/>
    <property type="match status" value="1"/>
</dbReference>
<reference evidence="6" key="1">
    <citation type="submission" date="2016-04" db="EMBL/GenBank/DDBJ databases">
        <authorList>
            <person name="Evans L.H."/>
            <person name="Alamgir A."/>
            <person name="Owens N."/>
            <person name="Weber N.D."/>
            <person name="Virtaneva K."/>
            <person name="Barbian K."/>
            <person name="Babar A."/>
            <person name="Rosenke K."/>
        </authorList>
    </citation>
    <scope>NUCLEOTIDE SEQUENCE</scope>
    <source>
        <strain evidence="6">86-2</strain>
    </source>
</reference>
<evidence type="ECO:0000313" key="6">
    <source>
        <dbReference type="EMBL" id="SBW06721.1"/>
    </source>
</evidence>
<evidence type="ECO:0000259" key="5">
    <source>
        <dbReference type="PROSITE" id="PS50977"/>
    </source>
</evidence>
<dbReference type="GO" id="GO:0003677">
    <property type="term" value="F:DNA binding"/>
    <property type="evidence" value="ECO:0007669"/>
    <property type="project" value="UniProtKB-UniRule"/>
</dbReference>
<proteinExistence type="predicted"/>